<gene>
    <name evidence="1" type="ORF">EJB05_02253</name>
</gene>
<dbReference type="AlphaFoldDB" id="A0A5J9WRY7"/>
<evidence type="ECO:0000313" key="2">
    <source>
        <dbReference type="Proteomes" id="UP000324897"/>
    </source>
</evidence>
<dbReference type="EMBL" id="RWGY01000002">
    <property type="protein sequence ID" value="TVU50861.1"/>
    <property type="molecule type" value="Genomic_DNA"/>
</dbReference>
<dbReference type="Proteomes" id="UP000324897">
    <property type="component" value="Chromosome 6"/>
</dbReference>
<protein>
    <submittedName>
        <fullName evidence="1">Uncharacterized protein</fullName>
    </submittedName>
</protein>
<organism evidence="1 2">
    <name type="scientific">Eragrostis curvula</name>
    <name type="common">weeping love grass</name>
    <dbReference type="NCBI Taxonomy" id="38414"/>
    <lineage>
        <taxon>Eukaryota</taxon>
        <taxon>Viridiplantae</taxon>
        <taxon>Streptophyta</taxon>
        <taxon>Embryophyta</taxon>
        <taxon>Tracheophyta</taxon>
        <taxon>Spermatophyta</taxon>
        <taxon>Magnoliopsida</taxon>
        <taxon>Liliopsida</taxon>
        <taxon>Poales</taxon>
        <taxon>Poaceae</taxon>
        <taxon>PACMAD clade</taxon>
        <taxon>Chloridoideae</taxon>
        <taxon>Eragrostideae</taxon>
        <taxon>Eragrostidinae</taxon>
        <taxon>Eragrostis</taxon>
    </lineage>
</organism>
<evidence type="ECO:0000313" key="1">
    <source>
        <dbReference type="EMBL" id="TVU50861.1"/>
    </source>
</evidence>
<name>A0A5J9WRY7_9POAL</name>
<sequence length="178" mass="19574">MGWAEECDEDVADELRLGAEVDAELRLELPHHAAGRYSGAAAAGGLADKELHDGCSWVRWNREPTRTQLNCVFPTAMATAMPPRRRGVARGIEAEIAVAAEAMRNLREAAVSLAGAGRSEKDDDEYLRQHQAAALDFDVRRQFLPTTDLSVQTLFLCSIRAYGRVTAGRISFDCSRIQ</sequence>
<reference evidence="1 2" key="1">
    <citation type="journal article" date="2019" name="Sci. Rep.">
        <title>A high-quality genome of Eragrostis curvula grass provides insights into Poaceae evolution and supports new strategies to enhance forage quality.</title>
        <authorList>
            <person name="Carballo J."/>
            <person name="Santos B.A.C.M."/>
            <person name="Zappacosta D."/>
            <person name="Garbus I."/>
            <person name="Selva J.P."/>
            <person name="Gallo C.A."/>
            <person name="Diaz A."/>
            <person name="Albertini E."/>
            <person name="Caccamo M."/>
            <person name="Echenique V."/>
        </authorList>
    </citation>
    <scope>NUCLEOTIDE SEQUENCE [LARGE SCALE GENOMIC DNA]</scope>
    <source>
        <strain evidence="2">cv. Victoria</strain>
        <tissue evidence="1">Leaf</tissue>
    </source>
</reference>
<proteinExistence type="predicted"/>
<keyword evidence="2" id="KW-1185">Reference proteome</keyword>
<dbReference type="Gramene" id="TVU50861">
    <property type="protein sequence ID" value="TVU50861"/>
    <property type="gene ID" value="EJB05_02253"/>
</dbReference>
<comment type="caution">
    <text evidence="1">The sequence shown here is derived from an EMBL/GenBank/DDBJ whole genome shotgun (WGS) entry which is preliminary data.</text>
</comment>
<accession>A0A5J9WRY7</accession>
<feature type="non-terminal residue" evidence="1">
    <location>
        <position position="1"/>
    </location>
</feature>